<reference evidence="10 11" key="1">
    <citation type="journal article" date="2012" name="Eukaryot. Cell">
        <title>Draft genome sequence of Wickerhamomyces ciferrii NRRL Y-1031 F-60-10.</title>
        <authorList>
            <person name="Schneider J."/>
            <person name="Andrea H."/>
            <person name="Blom J."/>
            <person name="Jaenicke S."/>
            <person name="Ruckert C."/>
            <person name="Schorsch C."/>
            <person name="Szczepanowski R."/>
            <person name="Farwick M."/>
            <person name="Goesmann A."/>
            <person name="Puhler A."/>
            <person name="Schaffer S."/>
            <person name="Tauch A."/>
            <person name="Kohler T."/>
            <person name="Brinkrolf K."/>
        </authorList>
    </citation>
    <scope>NUCLEOTIDE SEQUENCE [LARGE SCALE GENOMIC DNA]</scope>
    <source>
        <strain evidence="11">ATCC 14091 / BCRC 22168 / CBS 111 / JCM 3599 / NBRC 0793 / NRRL Y-1031 F-60-10</strain>
    </source>
</reference>
<evidence type="ECO:0000256" key="4">
    <source>
        <dbReference type="ARBA" id="ARBA00022475"/>
    </source>
</evidence>
<feature type="transmembrane region" description="Helical" evidence="9">
    <location>
        <begin position="200"/>
        <end position="222"/>
    </location>
</feature>
<dbReference type="CDD" id="cd13132">
    <property type="entry name" value="MATE_eukaryotic"/>
    <property type="match status" value="1"/>
</dbReference>
<dbReference type="eggNOG" id="KOG1347">
    <property type="taxonomic scope" value="Eukaryota"/>
</dbReference>
<feature type="transmembrane region" description="Helical" evidence="9">
    <location>
        <begin position="55"/>
        <end position="76"/>
    </location>
</feature>
<feature type="transmembrane region" description="Helical" evidence="9">
    <location>
        <begin position="123"/>
        <end position="146"/>
    </location>
</feature>
<protein>
    <submittedName>
        <fullName evidence="10">Multidrug resistance protein</fullName>
    </submittedName>
</protein>
<dbReference type="HOGENOM" id="CLU_012893_1_2_1"/>
<comment type="caution">
    <text evidence="10">The sequence shown here is derived from an EMBL/GenBank/DDBJ whole genome shotgun (WGS) entry which is preliminary data.</text>
</comment>
<evidence type="ECO:0000256" key="8">
    <source>
        <dbReference type="SAM" id="MobiDB-lite"/>
    </source>
</evidence>
<dbReference type="PANTHER" id="PTHR11206">
    <property type="entry name" value="MULTIDRUG RESISTANCE PROTEIN"/>
    <property type="match status" value="1"/>
</dbReference>
<keyword evidence="6 9" id="KW-1133">Transmembrane helix</keyword>
<evidence type="ECO:0000256" key="5">
    <source>
        <dbReference type="ARBA" id="ARBA00022692"/>
    </source>
</evidence>
<keyword evidence="4" id="KW-1003">Cell membrane</keyword>
<evidence type="ECO:0000256" key="7">
    <source>
        <dbReference type="ARBA" id="ARBA00023136"/>
    </source>
</evidence>
<dbReference type="NCBIfam" id="TIGR00797">
    <property type="entry name" value="matE"/>
    <property type="match status" value="1"/>
</dbReference>
<dbReference type="InParanoid" id="K0KS73"/>
<dbReference type="PIRSF" id="PIRSF006603">
    <property type="entry name" value="DinF"/>
    <property type="match status" value="1"/>
</dbReference>
<feature type="region of interest" description="Disordered" evidence="8">
    <location>
        <begin position="1"/>
        <end position="20"/>
    </location>
</feature>
<keyword evidence="7 9" id="KW-0472">Membrane</keyword>
<dbReference type="Pfam" id="PF01554">
    <property type="entry name" value="MatE"/>
    <property type="match status" value="2"/>
</dbReference>
<organism evidence="10 11">
    <name type="scientific">Wickerhamomyces ciferrii (strain ATCC 14091 / BCRC 22168 / CBS 111 / JCM 3599 / NBRC 0793 / NRRL Y-1031 F-60-10)</name>
    <name type="common">Yeast</name>
    <name type="synonym">Pichia ciferrii</name>
    <dbReference type="NCBI Taxonomy" id="1206466"/>
    <lineage>
        <taxon>Eukaryota</taxon>
        <taxon>Fungi</taxon>
        <taxon>Dikarya</taxon>
        <taxon>Ascomycota</taxon>
        <taxon>Saccharomycotina</taxon>
        <taxon>Saccharomycetes</taxon>
        <taxon>Phaffomycetales</taxon>
        <taxon>Wickerhamomycetaceae</taxon>
        <taxon>Wickerhamomyces</taxon>
    </lineage>
</organism>
<dbReference type="GO" id="GO:0042910">
    <property type="term" value="F:xenobiotic transmembrane transporter activity"/>
    <property type="evidence" value="ECO:0007669"/>
    <property type="project" value="InterPro"/>
</dbReference>
<evidence type="ECO:0000256" key="9">
    <source>
        <dbReference type="SAM" id="Phobius"/>
    </source>
</evidence>
<dbReference type="InterPro" id="IPR048279">
    <property type="entry name" value="MdtK-like"/>
</dbReference>
<feature type="transmembrane region" description="Helical" evidence="9">
    <location>
        <begin position="270"/>
        <end position="291"/>
    </location>
</feature>
<dbReference type="InterPro" id="IPR045069">
    <property type="entry name" value="MATE_euk"/>
</dbReference>
<dbReference type="AlphaFoldDB" id="K0KS73"/>
<dbReference type="EMBL" id="CAIF01000111">
    <property type="protein sequence ID" value="CCH44184.1"/>
    <property type="molecule type" value="Genomic_DNA"/>
</dbReference>
<accession>K0KS73</accession>
<dbReference type="Proteomes" id="UP000009328">
    <property type="component" value="Unassembled WGS sequence"/>
</dbReference>
<keyword evidence="3" id="KW-0813">Transport</keyword>
<feature type="transmembrane region" description="Helical" evidence="9">
    <location>
        <begin position="83"/>
        <end position="103"/>
    </location>
</feature>
<evidence type="ECO:0000256" key="1">
    <source>
        <dbReference type="ARBA" id="ARBA00004651"/>
    </source>
</evidence>
<dbReference type="GO" id="GO:0005886">
    <property type="term" value="C:plasma membrane"/>
    <property type="evidence" value="ECO:0007669"/>
    <property type="project" value="UniProtKB-SubCell"/>
</dbReference>
<dbReference type="GO" id="GO:1990961">
    <property type="term" value="P:xenobiotic detoxification by transmembrane export across the plasma membrane"/>
    <property type="evidence" value="ECO:0007669"/>
    <property type="project" value="InterPro"/>
</dbReference>
<feature type="transmembrane region" description="Helical" evidence="9">
    <location>
        <begin position="349"/>
        <end position="368"/>
    </location>
</feature>
<dbReference type="STRING" id="1206466.K0KS73"/>
<keyword evidence="11" id="KW-1185">Reference proteome</keyword>
<sequence length="488" mass="53846">MAQLPVVGTYGTEEPDTPDIFQTGNDELNPLIDRTHKIVETTYKNEFQILGKSTLPLVLTTMLQYSMNTISVLVVGHIGEKELAAVSLANVTFVLASSTFIGMSTCLDTLCPQAFGARKYHLVGVYLQRCIAICFLIAIPLLIIFYNINMILKHLVPEHVIGELAQSYLRTISVGLPGYILFENSKRFLQAQGNFHGGQYVLFVCAPLNIMFNFLFVFKFGFGLKGSAFAVALNYWLMAIMLFLYVAFIDGKKCWNGFQFGEITKGWSEMLKLALPGIIMIQAEFFAFQVITLSCSFFGTTSLAAQSIVSSAASLAFQIPFSTTIAASTRIGNLIGSNSGSDAKFAVDVTLLSSLITGSFNFLVLFFLRHQIANIFTSDPVVAAKAASVFIVVAFNQFPDCLNVHAAGCLRAQGRQKIGGYLNLFSYYIVSLPLAMLFAFKFELEVKGLWEGLMCGVIALSGLSYHFIRQSDWEQILIKSRERHGITV</sequence>
<dbReference type="GO" id="GO:0015297">
    <property type="term" value="F:antiporter activity"/>
    <property type="evidence" value="ECO:0007669"/>
    <property type="project" value="InterPro"/>
</dbReference>
<proteinExistence type="inferred from homology"/>
<name>K0KS73_WICCF</name>
<evidence type="ECO:0000313" key="10">
    <source>
        <dbReference type="EMBL" id="CCH44184.1"/>
    </source>
</evidence>
<gene>
    <name evidence="10" type="ORF">BN7_3743</name>
</gene>
<evidence type="ECO:0000313" key="11">
    <source>
        <dbReference type="Proteomes" id="UP000009328"/>
    </source>
</evidence>
<dbReference type="InterPro" id="IPR002528">
    <property type="entry name" value="MATE_fam"/>
</dbReference>
<evidence type="ECO:0000256" key="2">
    <source>
        <dbReference type="ARBA" id="ARBA00010199"/>
    </source>
</evidence>
<comment type="subcellular location">
    <subcellularLocation>
        <location evidence="1">Cell membrane</location>
        <topology evidence="1">Multi-pass membrane protein</topology>
    </subcellularLocation>
</comment>
<keyword evidence="5 9" id="KW-0812">Transmembrane</keyword>
<feature type="transmembrane region" description="Helical" evidence="9">
    <location>
        <begin position="421"/>
        <end position="442"/>
    </location>
</feature>
<evidence type="ECO:0000256" key="6">
    <source>
        <dbReference type="ARBA" id="ARBA00022989"/>
    </source>
</evidence>
<feature type="transmembrane region" description="Helical" evidence="9">
    <location>
        <begin position="448"/>
        <end position="468"/>
    </location>
</feature>
<comment type="similarity">
    <text evidence="2">Belongs to the multi antimicrobial extrusion (MATE) (TC 2.A.66.1) family.</text>
</comment>
<evidence type="ECO:0000256" key="3">
    <source>
        <dbReference type="ARBA" id="ARBA00022448"/>
    </source>
</evidence>
<feature type="transmembrane region" description="Helical" evidence="9">
    <location>
        <begin position="228"/>
        <end position="249"/>
    </location>
</feature>